<comment type="caution">
    <text evidence="1">The sequence shown here is derived from an EMBL/GenBank/DDBJ whole genome shotgun (WGS) entry which is preliminary data.</text>
</comment>
<gene>
    <name evidence="1" type="ORF">D0435_15175</name>
</gene>
<evidence type="ECO:0000313" key="2">
    <source>
        <dbReference type="Proteomes" id="UP000446866"/>
    </source>
</evidence>
<dbReference type="RefSeq" id="WP_160203262.1">
    <property type="nucleotide sequence ID" value="NZ_QXWK01000047.1"/>
</dbReference>
<protein>
    <submittedName>
        <fullName evidence="1">Uncharacterized protein</fullName>
    </submittedName>
</protein>
<dbReference type="AlphaFoldDB" id="A0A845QQL3"/>
<accession>A0A845QQL3</accession>
<organism evidence="1 2">
    <name type="scientific">Anaerotruncus colihominis</name>
    <dbReference type="NCBI Taxonomy" id="169435"/>
    <lineage>
        <taxon>Bacteria</taxon>
        <taxon>Bacillati</taxon>
        <taxon>Bacillota</taxon>
        <taxon>Clostridia</taxon>
        <taxon>Eubacteriales</taxon>
        <taxon>Oscillospiraceae</taxon>
        <taxon>Anaerotruncus</taxon>
    </lineage>
</organism>
<dbReference type="EMBL" id="QXWK01000047">
    <property type="protein sequence ID" value="NBH62983.1"/>
    <property type="molecule type" value="Genomic_DNA"/>
</dbReference>
<keyword evidence="2" id="KW-1185">Reference proteome</keyword>
<sequence length="261" mass="30920">MDKKEHLHLVEKGYVPVQNYVNENLMQNLQDNSSEEKEAAVCDFFSSLRTYESASQRFHQPGGDGYYIVQKCLQKYLDYKFIKKNNHFRFNDFSDYDEDDREDKNLYTEQERQFQYIPVQRKKEPMIGTQADIYYLLFEAEQESVASRRCKDYVKSNKLHLTAVLTSLIERVVTSMDNDERKKIRTYGNILRTTYMEMEYAEMEMTDLYQILHCSKKQYYTARNHAITLVSETLFGILAGETGLAELYINQDEIIIPSIKR</sequence>
<proteinExistence type="predicted"/>
<dbReference type="Proteomes" id="UP000446866">
    <property type="component" value="Unassembled WGS sequence"/>
</dbReference>
<name>A0A845QQL3_9FIRM</name>
<reference evidence="1 2" key="1">
    <citation type="submission" date="2018-08" db="EMBL/GenBank/DDBJ databases">
        <title>Murine metabolic-syndrome-specific gut microbial biobank.</title>
        <authorList>
            <person name="Liu C."/>
        </authorList>
    </citation>
    <scope>NUCLEOTIDE SEQUENCE [LARGE SCALE GENOMIC DNA]</scope>
    <source>
        <strain evidence="1 2">28</strain>
    </source>
</reference>
<evidence type="ECO:0000313" key="1">
    <source>
        <dbReference type="EMBL" id="NBH62983.1"/>
    </source>
</evidence>